<dbReference type="CDD" id="cd00832">
    <property type="entry name" value="CLF"/>
    <property type="match status" value="1"/>
</dbReference>
<evidence type="ECO:0000313" key="7">
    <source>
        <dbReference type="Proteomes" id="UP001602287"/>
    </source>
</evidence>
<comment type="caution">
    <text evidence="6">The sequence shown here is derived from an EMBL/GenBank/DDBJ whole genome shotgun (WGS) entry which is preliminary data.</text>
</comment>
<evidence type="ECO:0000256" key="2">
    <source>
        <dbReference type="ARBA" id="ARBA00022679"/>
    </source>
</evidence>
<evidence type="ECO:0000256" key="4">
    <source>
        <dbReference type="RuleBase" id="RU003694"/>
    </source>
</evidence>
<name>A0ABW6VTP5_9ACTN</name>
<comment type="similarity">
    <text evidence="1 4">Belongs to the thiolase-like superfamily. Beta-ketoacyl-ACP synthases family.</text>
</comment>
<accession>A0ABW6VTP5</accession>
<keyword evidence="7" id="KW-1185">Reference proteome</keyword>
<dbReference type="PANTHER" id="PTHR11712">
    <property type="entry name" value="POLYKETIDE SYNTHASE-RELATED"/>
    <property type="match status" value="1"/>
</dbReference>
<dbReference type="RefSeq" id="WP_030329368.1">
    <property type="nucleotide sequence ID" value="NZ_JBIAZM010000004.1"/>
</dbReference>
<evidence type="ECO:0000256" key="1">
    <source>
        <dbReference type="ARBA" id="ARBA00008467"/>
    </source>
</evidence>
<dbReference type="InterPro" id="IPR014031">
    <property type="entry name" value="Ketoacyl_synth_C"/>
</dbReference>
<feature type="domain" description="Ketosynthase family 3 (KS3)" evidence="5">
    <location>
        <begin position="1"/>
        <end position="401"/>
    </location>
</feature>
<dbReference type="PANTHER" id="PTHR11712:SF322">
    <property type="entry name" value="POLYKETIDE BETA-KETOACYL SYNTHASE 2-RELATED"/>
    <property type="match status" value="1"/>
</dbReference>
<dbReference type="InterPro" id="IPR016039">
    <property type="entry name" value="Thiolase-like"/>
</dbReference>
<organism evidence="6 7">
    <name type="scientific">Micromonospora parva</name>
    <dbReference type="NCBI Taxonomy" id="1464048"/>
    <lineage>
        <taxon>Bacteria</taxon>
        <taxon>Bacillati</taxon>
        <taxon>Actinomycetota</taxon>
        <taxon>Actinomycetes</taxon>
        <taxon>Micromonosporales</taxon>
        <taxon>Micromonosporaceae</taxon>
        <taxon>Micromonospora</taxon>
    </lineage>
</organism>
<dbReference type="SUPFAM" id="SSF53901">
    <property type="entry name" value="Thiolase-like"/>
    <property type="match status" value="2"/>
</dbReference>
<dbReference type="Gene3D" id="3.40.47.10">
    <property type="match status" value="2"/>
</dbReference>
<proteinExistence type="inferred from homology"/>
<dbReference type="Pfam" id="PF00109">
    <property type="entry name" value="ketoacyl-synt"/>
    <property type="match status" value="1"/>
</dbReference>
<keyword evidence="3" id="KW-0012">Acyltransferase</keyword>
<dbReference type="EMBL" id="JBIAZM010000004">
    <property type="protein sequence ID" value="MFF5200765.1"/>
    <property type="molecule type" value="Genomic_DNA"/>
</dbReference>
<dbReference type="SMART" id="SM00825">
    <property type="entry name" value="PKS_KS"/>
    <property type="match status" value="1"/>
</dbReference>
<dbReference type="PROSITE" id="PS52004">
    <property type="entry name" value="KS3_2"/>
    <property type="match status" value="1"/>
</dbReference>
<evidence type="ECO:0000259" key="5">
    <source>
        <dbReference type="PROSITE" id="PS52004"/>
    </source>
</evidence>
<dbReference type="InterPro" id="IPR014030">
    <property type="entry name" value="Ketoacyl_synth_N"/>
</dbReference>
<sequence length="406" mass="41868">MTTVVTGVGVAAPNGLGRDAFWAATVAGVGGIGPISRFDPSGYPAQLAGEVPGYEAAEHIPSRLMAQTDHMTRLSLTAAQWALADASVDPSALPEFGMGVVTASASGGFEFGHRELEKLWSKGSEHVSAYQSFAWFYAVNTGQISIRHGMRGPTGVLVTEQAGGLDAVAQARRQVRKGVQLVMTGGVDASLCPWGWTAQLANGLLSTGRDPATAFLPFDANASGYVPGEGGAILVLEDADAAARRGAAVYGVIAGYGATFDPRPGSGRPSGLRRAAEMAVSDAGLTPADIDVVFADGAGVAELDRVEAEAISAVFGPRGVPVTAPKTMTGRLYSGGAALDLVSALMSIRHGVIPPTTNIRQPAEGLRLDLVRDVARETPVRAALVLARGYGGFNAAMVVTDERNGR</sequence>
<evidence type="ECO:0000256" key="3">
    <source>
        <dbReference type="ARBA" id="ARBA00023315"/>
    </source>
</evidence>
<gene>
    <name evidence="6" type="ORF">ACFY3B_14280</name>
</gene>
<dbReference type="Pfam" id="PF02801">
    <property type="entry name" value="Ketoacyl-synt_C"/>
    <property type="match status" value="1"/>
</dbReference>
<keyword evidence="2 4" id="KW-0808">Transferase</keyword>
<evidence type="ECO:0000313" key="6">
    <source>
        <dbReference type="EMBL" id="MFF5200765.1"/>
    </source>
</evidence>
<dbReference type="InterPro" id="IPR000794">
    <property type="entry name" value="Beta-ketoacyl_synthase"/>
</dbReference>
<reference evidence="6 7" key="1">
    <citation type="submission" date="2024-10" db="EMBL/GenBank/DDBJ databases">
        <title>The Natural Products Discovery Center: Release of the First 8490 Sequenced Strains for Exploring Actinobacteria Biosynthetic Diversity.</title>
        <authorList>
            <person name="Kalkreuter E."/>
            <person name="Kautsar S.A."/>
            <person name="Yang D."/>
            <person name="Bader C.D."/>
            <person name="Teijaro C.N."/>
            <person name="Fluegel L."/>
            <person name="Davis C.M."/>
            <person name="Simpson J.R."/>
            <person name="Lauterbach L."/>
            <person name="Steele A.D."/>
            <person name="Gui C."/>
            <person name="Meng S."/>
            <person name="Li G."/>
            <person name="Viehrig K."/>
            <person name="Ye F."/>
            <person name="Su P."/>
            <person name="Kiefer A.F."/>
            <person name="Nichols A."/>
            <person name="Cepeda A.J."/>
            <person name="Yan W."/>
            <person name="Fan B."/>
            <person name="Jiang Y."/>
            <person name="Adhikari A."/>
            <person name="Zheng C.-J."/>
            <person name="Schuster L."/>
            <person name="Cowan T.M."/>
            <person name="Smanski M.J."/>
            <person name="Chevrette M.G."/>
            <person name="De Carvalho L.P.S."/>
            <person name="Shen B."/>
        </authorList>
    </citation>
    <scope>NUCLEOTIDE SEQUENCE [LARGE SCALE GENOMIC DNA]</scope>
    <source>
        <strain evidence="6 7">NPDC000140</strain>
    </source>
</reference>
<dbReference type="InterPro" id="IPR020841">
    <property type="entry name" value="PKS_Beta-ketoAc_synthase_dom"/>
</dbReference>
<protein>
    <submittedName>
        <fullName evidence="6">Ketosynthase chain-length factor</fullName>
    </submittedName>
</protein>
<dbReference type="Proteomes" id="UP001602287">
    <property type="component" value="Unassembled WGS sequence"/>
</dbReference>